<dbReference type="PANTHER" id="PTHR13291">
    <property type="entry name" value="JOSEPHIN 1, 2"/>
    <property type="match status" value="1"/>
</dbReference>
<organism evidence="10">
    <name type="scientific">Salpingoeca rosetta (strain ATCC 50818 / BSB-021)</name>
    <dbReference type="NCBI Taxonomy" id="946362"/>
    <lineage>
        <taxon>Eukaryota</taxon>
        <taxon>Choanoflagellata</taxon>
        <taxon>Craspedida</taxon>
        <taxon>Salpingoecidae</taxon>
        <taxon>Salpingoeca</taxon>
    </lineage>
</organism>
<evidence type="ECO:0000256" key="4">
    <source>
        <dbReference type="ARBA" id="ARBA00022786"/>
    </source>
</evidence>
<evidence type="ECO:0000256" key="1">
    <source>
        <dbReference type="ARBA" id="ARBA00000707"/>
    </source>
</evidence>
<dbReference type="EMBL" id="GL832988">
    <property type="protein sequence ID" value="EGD79714.1"/>
    <property type="molecule type" value="Genomic_DNA"/>
</dbReference>
<gene>
    <name evidence="9" type="ORF">PTSG_13269</name>
</gene>
<dbReference type="STRING" id="946362.F2UQ46"/>
<protein>
    <recommendedName>
        <fullName evidence="2">ubiquitinyl hydrolase 1</fullName>
        <ecNumber evidence="2">3.4.19.12</ecNumber>
    </recommendedName>
</protein>
<name>F2UQ46_SALR5</name>
<evidence type="ECO:0000259" key="8">
    <source>
        <dbReference type="PROSITE" id="PS50957"/>
    </source>
</evidence>
<keyword evidence="3" id="KW-0645">Protease</keyword>
<dbReference type="RefSeq" id="XP_004988664.1">
    <property type="nucleotide sequence ID" value="XM_004988607.1"/>
</dbReference>
<reference evidence="9" key="1">
    <citation type="submission" date="2009-08" db="EMBL/GenBank/DDBJ databases">
        <title>Annotation of Salpingoeca rosetta.</title>
        <authorList>
            <consortium name="The Broad Institute Genome Sequencing Platform"/>
            <person name="Russ C."/>
            <person name="Cuomo C."/>
            <person name="Burger G."/>
            <person name="Gray M.W."/>
            <person name="Holland P.W.H."/>
            <person name="King N."/>
            <person name="Lang F.B.F."/>
            <person name="Roger A.J."/>
            <person name="Ruiz-Trillo I."/>
            <person name="Young S.K."/>
            <person name="Zeng Q."/>
            <person name="Gargeya S."/>
            <person name="Alvarado L."/>
            <person name="Berlin A."/>
            <person name="Chapman S.B."/>
            <person name="Chen Z."/>
            <person name="Freedman E."/>
            <person name="Gellesch M."/>
            <person name="Goldberg J."/>
            <person name="Griggs A."/>
            <person name="Gujja S."/>
            <person name="Heilman E."/>
            <person name="Heiman D."/>
            <person name="Howarth C."/>
            <person name="Mehta T."/>
            <person name="Neiman D."/>
            <person name="Pearson M."/>
            <person name="Roberts A."/>
            <person name="Saif S."/>
            <person name="Shea T."/>
            <person name="Shenoy N."/>
            <person name="Sisk P."/>
            <person name="Stolte C."/>
            <person name="Sykes S."/>
            <person name="White J."/>
            <person name="Yandava C."/>
            <person name="Haas B."/>
            <person name="Nusbaum C."/>
            <person name="Birren B."/>
        </authorList>
    </citation>
    <scope>NUCLEOTIDE SEQUENCE [LARGE SCALE GENOMIC DNA]</scope>
    <source>
        <strain evidence="9">ATCC 50818</strain>
    </source>
</reference>
<evidence type="ECO:0000313" key="9">
    <source>
        <dbReference type="EMBL" id="EGD79714.1"/>
    </source>
</evidence>
<dbReference type="Gene3D" id="3.90.70.40">
    <property type="match status" value="1"/>
</dbReference>
<dbReference type="FunCoup" id="F2UQ46">
    <property type="interactions" value="750"/>
</dbReference>
<dbReference type="InterPro" id="IPR006155">
    <property type="entry name" value="Josephin"/>
</dbReference>
<dbReference type="GeneID" id="16069200"/>
<comment type="caution">
    <text evidence="6">Lacks conserved residue(s) required for the propagation of feature annotation.</text>
</comment>
<evidence type="ECO:0000256" key="5">
    <source>
        <dbReference type="ARBA" id="ARBA00022801"/>
    </source>
</evidence>
<evidence type="ECO:0000313" key="10">
    <source>
        <dbReference type="Proteomes" id="UP000007799"/>
    </source>
</evidence>
<dbReference type="GO" id="GO:0004843">
    <property type="term" value="F:cysteine-type deubiquitinase activity"/>
    <property type="evidence" value="ECO:0007669"/>
    <property type="project" value="UniProtKB-EC"/>
</dbReference>
<evidence type="ECO:0000256" key="2">
    <source>
        <dbReference type="ARBA" id="ARBA00012759"/>
    </source>
</evidence>
<dbReference type="OrthoDB" id="422700at2759"/>
<evidence type="ECO:0000256" key="3">
    <source>
        <dbReference type="ARBA" id="ARBA00022670"/>
    </source>
</evidence>
<dbReference type="GO" id="GO:0006508">
    <property type="term" value="P:proteolysis"/>
    <property type="evidence" value="ECO:0007669"/>
    <property type="project" value="UniProtKB-KW"/>
</dbReference>
<dbReference type="EC" id="3.4.19.12" evidence="2"/>
<dbReference type="Pfam" id="PF02099">
    <property type="entry name" value="Josephin"/>
    <property type="match status" value="1"/>
</dbReference>
<comment type="catalytic activity">
    <reaction evidence="1">
        <text>Thiol-dependent hydrolysis of ester, thioester, amide, peptide and isopeptide bonds formed by the C-terminal Gly of ubiquitin (a 76-residue protein attached to proteins as an intracellular targeting signal).</text>
        <dbReference type="EC" id="3.4.19.12"/>
    </reaction>
</comment>
<feature type="domain" description="Josephin" evidence="8">
    <location>
        <begin position="1"/>
        <end position="191"/>
    </location>
</feature>
<dbReference type="AlphaFoldDB" id="F2UQ46"/>
<dbReference type="KEGG" id="sre:PTSG_13269"/>
<dbReference type="SMART" id="SM01246">
    <property type="entry name" value="Josephin"/>
    <property type="match status" value="1"/>
</dbReference>
<dbReference type="PANTHER" id="PTHR13291:SF0">
    <property type="entry name" value="JOSEPHIN-LIKE PROTEIN"/>
    <property type="match status" value="1"/>
</dbReference>
<keyword evidence="10" id="KW-1185">Reference proteome</keyword>
<dbReference type="InParanoid" id="F2UQ46"/>
<proteinExistence type="predicted"/>
<accession>F2UQ46</accession>
<keyword evidence="4" id="KW-0833">Ubl conjugation pathway</keyword>
<keyword evidence="5" id="KW-0378">Hydrolase</keyword>
<feature type="compositionally biased region" description="Basic and acidic residues" evidence="7">
    <location>
        <begin position="222"/>
        <end position="240"/>
    </location>
</feature>
<dbReference type="PROSITE" id="PS50957">
    <property type="entry name" value="JOSEPHIN"/>
    <property type="match status" value="1"/>
</dbReference>
<evidence type="ECO:0000256" key="6">
    <source>
        <dbReference type="PROSITE-ProRule" id="PRU00331"/>
    </source>
</evidence>
<dbReference type="GO" id="GO:0016579">
    <property type="term" value="P:protein deubiquitination"/>
    <property type="evidence" value="ECO:0007669"/>
    <property type="project" value="InterPro"/>
</dbReference>
<sequence>MDLYFETQRRQQCALHATNNFLQRKAYTRAGFDRICKTVLPAIRGSFFNPYKSPIPGIGNYDASVIVAALNEQGFDMEQHDLRKPLGGDACAWPVVGAIVNMPETGIGSRLARWSGVGDGRHFFCLRRRDFEQDGDGTWVLLDSKLASPQVVGGAGDTRARLQGYLDRHASVYLVKMRRQRGVAPAGDGDHHGDAQAAETRAQQGAGQKPGEQQNGEEERQEDQHKKQDDQQHEQPQHEQ</sequence>
<dbReference type="Proteomes" id="UP000007799">
    <property type="component" value="Unassembled WGS sequence"/>
</dbReference>
<dbReference type="eggNOG" id="KOG2934">
    <property type="taxonomic scope" value="Eukaryota"/>
</dbReference>
<evidence type="ECO:0000256" key="7">
    <source>
        <dbReference type="SAM" id="MobiDB-lite"/>
    </source>
</evidence>
<feature type="region of interest" description="Disordered" evidence="7">
    <location>
        <begin position="182"/>
        <end position="240"/>
    </location>
</feature>
<dbReference type="InterPro" id="IPR040053">
    <property type="entry name" value="JOSD1/2"/>
</dbReference>